<proteinExistence type="predicted"/>
<evidence type="ECO:0000313" key="1">
    <source>
        <dbReference type="EMBL" id="MBX33009.1"/>
    </source>
</evidence>
<organism evidence="1">
    <name type="scientific">Rhizophora mucronata</name>
    <name type="common">Asiatic mangrove</name>
    <dbReference type="NCBI Taxonomy" id="61149"/>
    <lineage>
        <taxon>Eukaryota</taxon>
        <taxon>Viridiplantae</taxon>
        <taxon>Streptophyta</taxon>
        <taxon>Embryophyta</taxon>
        <taxon>Tracheophyta</taxon>
        <taxon>Spermatophyta</taxon>
        <taxon>Magnoliopsida</taxon>
        <taxon>eudicotyledons</taxon>
        <taxon>Gunneridae</taxon>
        <taxon>Pentapetalae</taxon>
        <taxon>rosids</taxon>
        <taxon>fabids</taxon>
        <taxon>Malpighiales</taxon>
        <taxon>Rhizophoraceae</taxon>
        <taxon>Rhizophora</taxon>
    </lineage>
</organism>
<accession>A0A2P2MS15</accession>
<name>A0A2P2MS15_RHIMU</name>
<dbReference type="EMBL" id="GGEC01052525">
    <property type="protein sequence ID" value="MBX33009.1"/>
    <property type="molecule type" value="Transcribed_RNA"/>
</dbReference>
<dbReference type="AlphaFoldDB" id="A0A2P2MS15"/>
<reference evidence="1" key="1">
    <citation type="submission" date="2018-02" db="EMBL/GenBank/DDBJ databases">
        <title>Rhizophora mucronata_Transcriptome.</title>
        <authorList>
            <person name="Meera S.P."/>
            <person name="Sreeshan A."/>
            <person name="Augustine A."/>
        </authorList>
    </citation>
    <scope>NUCLEOTIDE SEQUENCE</scope>
    <source>
        <tissue evidence="1">Leaf</tissue>
    </source>
</reference>
<sequence>MKMVVSWNGPGKGSLPVCSIIDVDHFIVVKVKLSRCVINIIRVPMIALYGLMK</sequence>
<protein>
    <submittedName>
        <fullName evidence="1">Uncharacterized protein MANES_12G083300</fullName>
    </submittedName>
</protein>